<evidence type="ECO:0000313" key="1">
    <source>
        <dbReference type="EMBL" id="MBE5036153.1"/>
    </source>
</evidence>
<evidence type="ECO:0008006" key="3">
    <source>
        <dbReference type="Google" id="ProtNLM"/>
    </source>
</evidence>
<dbReference type="Proteomes" id="UP001516588">
    <property type="component" value="Unassembled WGS sequence"/>
</dbReference>
<protein>
    <recommendedName>
        <fullName evidence="3">GIY-YIG domain-containing protein</fullName>
    </recommendedName>
</protein>
<sequence>MSSKLYNLPFTIEGTKSDITYTPKDFKKKSIKKDDFKGAYIIFDLTTGQNYVGSSRKVKKALFKIFKGKNSSMAEVYYGWKAGHEVTIQAVDIKDTDYRFVRNLRKGLRRIVAKYEKALAKEIKKLNISDDND</sequence>
<accession>A0ABR9QZ36</accession>
<keyword evidence="2" id="KW-1185">Reference proteome</keyword>
<dbReference type="RefSeq" id="WP_226385799.1">
    <property type="nucleotide sequence ID" value="NZ_JADCKA010000018.1"/>
</dbReference>
<gene>
    <name evidence="1" type="ORF">INF20_07695</name>
</gene>
<evidence type="ECO:0000313" key="2">
    <source>
        <dbReference type="Proteomes" id="UP001516588"/>
    </source>
</evidence>
<reference evidence="1 2" key="1">
    <citation type="submission" date="2020-10" db="EMBL/GenBank/DDBJ databases">
        <title>ChiBAC.</title>
        <authorList>
            <person name="Zenner C."/>
            <person name="Hitch T.C.A."/>
            <person name="Clavel T."/>
        </authorList>
    </citation>
    <scope>NUCLEOTIDE SEQUENCE [LARGE SCALE GENOMIC DNA]</scope>
    <source>
        <strain evidence="1 2">DSM 108706</strain>
    </source>
</reference>
<proteinExistence type="predicted"/>
<name>A0ABR9QZ36_9FIRM</name>
<dbReference type="EMBL" id="JADCKA010000018">
    <property type="protein sequence ID" value="MBE5036153.1"/>
    <property type="molecule type" value="Genomic_DNA"/>
</dbReference>
<organism evidence="1 2">
    <name type="scientific">Gallibacter intestinalis</name>
    <dbReference type="NCBI Taxonomy" id="2779356"/>
    <lineage>
        <taxon>Bacteria</taxon>
        <taxon>Bacillati</taxon>
        <taxon>Bacillota</taxon>
        <taxon>Clostridia</taxon>
        <taxon>Eubacteriales</taxon>
        <taxon>Eubacteriaceae</taxon>
        <taxon>Gallibacter</taxon>
    </lineage>
</organism>
<comment type="caution">
    <text evidence="1">The sequence shown here is derived from an EMBL/GenBank/DDBJ whole genome shotgun (WGS) entry which is preliminary data.</text>
</comment>